<dbReference type="SUPFAM" id="SSF101898">
    <property type="entry name" value="NHL repeat"/>
    <property type="match status" value="1"/>
</dbReference>
<accession>A0ABU2KXR7</accession>
<dbReference type="Pfam" id="PF05787">
    <property type="entry name" value="PhoX"/>
    <property type="match status" value="1"/>
</dbReference>
<dbReference type="PROSITE" id="PS51318">
    <property type="entry name" value="TAT"/>
    <property type="match status" value="1"/>
</dbReference>
<proteinExistence type="predicted"/>
<dbReference type="PANTHER" id="PTHR35399">
    <property type="entry name" value="SLR8030 PROTEIN"/>
    <property type="match status" value="1"/>
</dbReference>
<dbReference type="Proteomes" id="UP001183226">
    <property type="component" value="Unassembled WGS sequence"/>
</dbReference>
<dbReference type="RefSeq" id="WP_311546590.1">
    <property type="nucleotide sequence ID" value="NZ_JAVREK010000021.1"/>
</dbReference>
<protein>
    <submittedName>
        <fullName evidence="2">PhoX family phosphatase</fullName>
    </submittedName>
</protein>
<comment type="caution">
    <text evidence="2">The sequence shown here is derived from an EMBL/GenBank/DDBJ whole genome shotgun (WGS) entry which is preliminary data.</text>
</comment>
<reference evidence="3" key="1">
    <citation type="submission" date="2023-07" db="EMBL/GenBank/DDBJ databases">
        <title>30 novel species of actinomycetes from the DSMZ collection.</title>
        <authorList>
            <person name="Nouioui I."/>
        </authorList>
    </citation>
    <scope>NUCLEOTIDE SEQUENCE [LARGE SCALE GENOMIC DNA]</scope>
    <source>
        <strain evidence="3">DSM 45055</strain>
    </source>
</reference>
<keyword evidence="3" id="KW-1185">Reference proteome</keyword>
<organism evidence="2 3">
    <name type="scientific">Streptomonospora wellingtoniae</name>
    <dbReference type="NCBI Taxonomy" id="3075544"/>
    <lineage>
        <taxon>Bacteria</taxon>
        <taxon>Bacillati</taxon>
        <taxon>Actinomycetota</taxon>
        <taxon>Actinomycetes</taxon>
        <taxon>Streptosporangiales</taxon>
        <taxon>Nocardiopsidaceae</taxon>
        <taxon>Streptomonospora</taxon>
    </lineage>
</organism>
<evidence type="ECO:0000313" key="3">
    <source>
        <dbReference type="Proteomes" id="UP001183226"/>
    </source>
</evidence>
<name>A0ABU2KXR7_9ACTN</name>
<evidence type="ECO:0000313" key="2">
    <source>
        <dbReference type="EMBL" id="MDT0304101.1"/>
    </source>
</evidence>
<dbReference type="InterPro" id="IPR008557">
    <property type="entry name" value="PhoX"/>
</dbReference>
<gene>
    <name evidence="2" type="ORF">RM446_18445</name>
</gene>
<dbReference type="EMBL" id="JAVREK010000021">
    <property type="protein sequence ID" value="MDT0304101.1"/>
    <property type="molecule type" value="Genomic_DNA"/>
</dbReference>
<sequence length="691" mass="75489">MPQSAPNRRSLPLLGQVGGGRSRQTCRFRCGDACFHDAPNTSDNTYFGEVAATALSRRNMLRAGAVGAGATAAAAGLGGFAPALADNSRGRGRGNPRLGFEGIQPGTGDAVEIPAGYEQRVVVRWGDPVLPDAPEFDFTAQRAEAQAKQFGYNCDFVAFQALGRDRGLLWVNHEYTNEALMFEGYTDGNDADPEQIRIAMAAHGGSIVEIRREFESKGRGRGRRTGGWRLSRGRRRFNRRITASTPMELTGPAAGAELLRTDADPEGTRVLGMLNNCAGGTTPWGTILTCEENYNQYFVGGENAPEDAKPALARYGIATEGDTRAGNRRFDRVDERFDLSRHPKEANRFGYVVEIDPYDPDSTPKKRTMLGRIKHEGANIRITRDGRVAVYMGDDERFDYIYKFVSEHPYRRGSRRGNGRVLDSGTLYAAKLRGDSPENEFDGSGKLPSDGAFDGWGEWIPLASHKESFVEGFTVAEVLVHTRLAADKAGATKMDRPEDIEASPATGKIYCALTNNSAREPGQADEPNPRGPNRYGHILEITERHNDAAATRFRWDVPIVCGDPEDPATYFSGFDKSKVTAVSSPDNLTFDEHGNLWIATDGMAWGNDGLFAVPVEGRHKGHLKMFARVPNGAECCGPLITEDQKTVFIAPQHPGDGGSYADPESTWPDHKGFPRPSVVSIWHGRGKDIGS</sequence>
<dbReference type="InterPro" id="IPR006311">
    <property type="entry name" value="TAT_signal"/>
</dbReference>
<dbReference type="PANTHER" id="PTHR35399:SF2">
    <property type="entry name" value="DUF839 DOMAIN-CONTAINING PROTEIN"/>
    <property type="match status" value="1"/>
</dbReference>
<evidence type="ECO:0000256" key="1">
    <source>
        <dbReference type="SAM" id="MobiDB-lite"/>
    </source>
</evidence>
<feature type="region of interest" description="Disordered" evidence="1">
    <location>
        <begin position="1"/>
        <end position="21"/>
    </location>
</feature>